<dbReference type="Proteomes" id="UP001199314">
    <property type="component" value="Unassembled WGS sequence"/>
</dbReference>
<reference evidence="2" key="1">
    <citation type="submission" date="2023-07" db="EMBL/GenBank/DDBJ databases">
        <title>Novel species isolated from saline lakes on Tibetan Plateau.</title>
        <authorList>
            <person name="Lu H."/>
        </authorList>
    </citation>
    <scope>NUCLEOTIDE SEQUENCE [LARGE SCALE GENOMIC DNA]</scope>
    <source>
        <strain evidence="2">CAK8W</strain>
    </source>
</reference>
<evidence type="ECO:0000313" key="2">
    <source>
        <dbReference type="Proteomes" id="UP001199314"/>
    </source>
</evidence>
<dbReference type="RefSeq" id="WP_224461778.1">
    <property type="nucleotide sequence ID" value="NZ_JAIQZE010000012.1"/>
</dbReference>
<protein>
    <submittedName>
        <fullName evidence="1">Uncharacterized protein</fullName>
    </submittedName>
</protein>
<accession>A0ABS7XKE7</accession>
<dbReference type="EMBL" id="JAIQZE010000012">
    <property type="protein sequence ID" value="MBZ9779441.1"/>
    <property type="molecule type" value="Genomic_DNA"/>
</dbReference>
<evidence type="ECO:0000313" key="1">
    <source>
        <dbReference type="EMBL" id="MBZ9779441.1"/>
    </source>
</evidence>
<proteinExistence type="predicted"/>
<dbReference type="InterPro" id="IPR046733">
    <property type="entry name" value="DUF6625"/>
</dbReference>
<organism evidence="1 2">
    <name type="scientific">Psychroflexus longus</name>
    <dbReference type="NCBI Taxonomy" id="2873596"/>
    <lineage>
        <taxon>Bacteria</taxon>
        <taxon>Pseudomonadati</taxon>
        <taxon>Bacteroidota</taxon>
        <taxon>Flavobacteriia</taxon>
        <taxon>Flavobacteriales</taxon>
        <taxon>Flavobacteriaceae</taxon>
        <taxon>Psychroflexus</taxon>
    </lineage>
</organism>
<gene>
    <name evidence="1" type="ORF">LB452_10960</name>
</gene>
<name>A0ABS7XKE7_9FLAO</name>
<keyword evidence="2" id="KW-1185">Reference proteome</keyword>
<sequence length="311" mass="37640">MKSILLIIPYFGQWPLWFEAYLVSIKANPTVNWLCPTDCELPEDYPENLKFLKTTLPELNQQVNQVVKANVPLTPRKFCDLKPAYGEIFQEEIKNYNFWGFCDMDIIWGDIRKFMTPEIIDKYDIISSRKENISGHFNLFKNTAELKQLYKQIPNYQSLFEKERFMWFDEHILSNYLKTTQHDFTIKWNEILCNQEKGGDSHQEYELNRWFWNKGKLINTKTNEEVMYLHFINWKRTMKFSEVNYTDKLKSFYVSYSGMHYKPFSKLRLKLNAFKNVFFGYWQKEKGRILSLRLKSYKKRIKMKLRSLKQS</sequence>
<dbReference type="Pfam" id="PF20330">
    <property type="entry name" value="DUF6625"/>
    <property type="match status" value="1"/>
</dbReference>
<comment type="caution">
    <text evidence="1">The sequence shown here is derived from an EMBL/GenBank/DDBJ whole genome shotgun (WGS) entry which is preliminary data.</text>
</comment>